<feature type="compositionally biased region" description="Low complexity" evidence="6">
    <location>
        <begin position="981"/>
        <end position="991"/>
    </location>
</feature>
<feature type="region of interest" description="Disordered" evidence="6">
    <location>
        <begin position="390"/>
        <end position="483"/>
    </location>
</feature>
<keyword evidence="11" id="KW-1185">Reference proteome</keyword>
<accession>K1WZ95</accession>
<dbReference type="GeneID" id="18759239"/>
<evidence type="ECO:0000256" key="4">
    <source>
        <dbReference type="ARBA" id="ARBA00023204"/>
    </source>
</evidence>
<dbReference type="EMBL" id="JH921433">
    <property type="protein sequence ID" value="EKD18311.1"/>
    <property type="molecule type" value="Genomic_DNA"/>
</dbReference>
<dbReference type="InterPro" id="IPR036985">
    <property type="entry name" value="Transglutaminase-like_sf"/>
</dbReference>
<dbReference type="SMART" id="SM01031">
    <property type="entry name" value="BHD_2"/>
    <property type="match status" value="1"/>
</dbReference>
<feature type="compositionally biased region" description="Basic and acidic residues" evidence="6">
    <location>
        <begin position="1103"/>
        <end position="1115"/>
    </location>
</feature>
<dbReference type="KEGG" id="mbe:MBM_03304"/>
<dbReference type="FunFam" id="3.30.70.2460:FF:000001">
    <property type="entry name" value="DNA repair protein Rad4 family"/>
    <property type="match status" value="1"/>
</dbReference>
<dbReference type="Gene3D" id="3.90.260.10">
    <property type="entry name" value="Transglutaminase-like"/>
    <property type="match status" value="1"/>
</dbReference>
<dbReference type="RefSeq" id="XP_007291193.1">
    <property type="nucleotide sequence ID" value="XM_007291131.1"/>
</dbReference>
<feature type="region of interest" description="Disordered" evidence="6">
    <location>
        <begin position="1"/>
        <end position="135"/>
    </location>
</feature>
<dbReference type="GO" id="GO:0071942">
    <property type="term" value="C:XPC complex"/>
    <property type="evidence" value="ECO:0007669"/>
    <property type="project" value="TreeGrafter"/>
</dbReference>
<feature type="region of interest" description="Disordered" evidence="6">
    <location>
        <begin position="210"/>
        <end position="261"/>
    </location>
</feature>
<feature type="domain" description="Rad4 beta-hairpin" evidence="7">
    <location>
        <begin position="634"/>
        <end position="693"/>
    </location>
</feature>
<evidence type="ECO:0000313" key="11">
    <source>
        <dbReference type="Proteomes" id="UP000006753"/>
    </source>
</evidence>
<dbReference type="SMART" id="SM01032">
    <property type="entry name" value="BHD_3"/>
    <property type="match status" value="1"/>
</dbReference>
<feature type="region of interest" description="Disordered" evidence="6">
    <location>
        <begin position="894"/>
        <end position="1123"/>
    </location>
</feature>
<evidence type="ECO:0000259" key="8">
    <source>
        <dbReference type="SMART" id="SM01031"/>
    </source>
</evidence>
<evidence type="ECO:0000256" key="5">
    <source>
        <dbReference type="ARBA" id="ARBA00023242"/>
    </source>
</evidence>
<dbReference type="STRING" id="1072389.K1WZ95"/>
<evidence type="ECO:0000256" key="6">
    <source>
        <dbReference type="SAM" id="MobiDB-lite"/>
    </source>
</evidence>
<protein>
    <submittedName>
        <fullName evidence="10">Rad4 family protein</fullName>
    </submittedName>
</protein>
<dbReference type="GO" id="GO:0003697">
    <property type="term" value="F:single-stranded DNA binding"/>
    <property type="evidence" value="ECO:0007669"/>
    <property type="project" value="TreeGrafter"/>
</dbReference>
<keyword evidence="3" id="KW-0227">DNA damage</keyword>
<evidence type="ECO:0000256" key="1">
    <source>
        <dbReference type="ARBA" id="ARBA00004123"/>
    </source>
</evidence>
<dbReference type="SUPFAM" id="SSF54001">
    <property type="entry name" value="Cysteine proteinases"/>
    <property type="match status" value="1"/>
</dbReference>
<dbReference type="Gene3D" id="2.20.20.110">
    <property type="entry name" value="Rad4, beta-hairpin domain BHD1"/>
    <property type="match status" value="1"/>
</dbReference>
<dbReference type="Pfam" id="PF10403">
    <property type="entry name" value="BHD_1"/>
    <property type="match status" value="1"/>
</dbReference>
<dbReference type="Pfam" id="PF10405">
    <property type="entry name" value="BHD_3"/>
    <property type="match status" value="1"/>
</dbReference>
<dbReference type="InParanoid" id="K1WZ95"/>
<reference evidence="10 11" key="1">
    <citation type="journal article" date="2012" name="BMC Genomics">
        <title>Sequencing the genome of Marssonina brunnea reveals fungus-poplar co-evolution.</title>
        <authorList>
            <person name="Zhu S."/>
            <person name="Cao Y.-Z."/>
            <person name="Jiang C."/>
            <person name="Tan B.-Y."/>
            <person name="Wang Z."/>
            <person name="Feng S."/>
            <person name="Zhang L."/>
            <person name="Su X.-H."/>
            <person name="Brejova B."/>
            <person name="Vinar T."/>
            <person name="Xu M."/>
            <person name="Wang M.-X."/>
            <person name="Zhang S.-G."/>
            <person name="Huang M.-R."/>
            <person name="Wu R."/>
            <person name="Zhou Y."/>
        </authorList>
    </citation>
    <scope>NUCLEOTIDE SEQUENCE [LARGE SCALE GENOMIC DNA]</scope>
    <source>
        <strain evidence="10 11">MB_m1</strain>
    </source>
</reference>
<dbReference type="InterPro" id="IPR018328">
    <property type="entry name" value="Rad4_beta-hairpin_dom3"/>
</dbReference>
<sequence>MPPFLPRKRLRSESLEAGPSNPAPARGKAKSKTTTPRKPTLFDDLDAGTGSKRSATHKKAILEKLAAGDEDDESSLSSLSEPEFEDVPVAKRQRPNEEEGDDDDDDEDDEEDMEFEDVETNPIPRSAGPEPSGDLELVLHKDDRVSITNPLGSKKGPSKIERGIRVATHQMHVQALMFHNALRNAWCCDKELQEILVKQLSPREAQAVEKWRRDSGLASREDVQSTGGKGKGKAKAAKGKKADPRSQRDWGEPAGRLAEGTVNMSAGDPLFTLMKHLMKYWRTRFSIQAPGLRKLGYMSLQRLDEETKSFKEDEHDPERHGERIRNLKEFRKCAEAMEGSRDVSSQLFTGLLRGLGIEARLVASLQPLGFGWSQVEEAMEKNPRVLKVKKTKKPVDIADHDPEDDTSSSGEDESCRPANKGKGPAKPTKLQKPTPRPGKPSRDSGVKEAPIDLSDSEDLDVDSDGVEDVTPRRRPAKRPDLAYDTDLPHPHYWTEVLSPVTNTYTPVDPVVLHVCAYNQQLVEKFETRGAKSEKAKQVTAYIIGHSPDGTAKDVTTRYLKRHVWPGRTKGFRLPVEKVPVYNRHGKVKRYEQKDWFKQVMSGYVRGSKKCPRTEVDDDEEAADLKPVKAERKEVEEGKETLQYYKSSPDFVLERHLKREEALLPEAQHVKMFTVKGKGEASTEEKVFRRKDVVNCKTIETWHKEGRAPKEGEQPLKRVPYRAATTNRRRELAEAEHASGEKVLQGLYSREQTDWIIPPPIENGVIPKNAFGNIDLYVDSMLPAGAVHIPLRATVKICKRLEIDYAEAVVGFEFGHRMAVPIISGVVVAEEHHDTIMEEWHKEEAERVRKEDEKSRKMVLHTWRKMLMGLRIVERVRGEFGDADEEADVLNPWTREKKQTADDREAEAQEQIMDRDDEDMAGGFLPEGFDAEETEPPQRESFFPVTREDEDEESGGGFVVENYEQRPKAGQAYATPQSLEISSKGGAASGDDAGTGDEKATTPAPKKRGRPAAGSSSSKTATKPIAKRPLALQKPAGKGKQKQKQQMHDLENYETDDLSSPPPLDEGESEEEEEPPQKKRRHAISRAKATDAAPRRTPRRQAARKSETALKSHYFEHDDEDEDE</sequence>
<evidence type="ECO:0000313" key="10">
    <source>
        <dbReference type="EMBL" id="EKD18311.1"/>
    </source>
</evidence>
<comment type="subcellular location">
    <subcellularLocation>
        <location evidence="1">Nucleus</location>
    </subcellularLocation>
</comment>
<organism evidence="10 11">
    <name type="scientific">Marssonina brunnea f. sp. multigermtubi (strain MB_m1)</name>
    <name type="common">Marssonina leaf spot fungus</name>
    <dbReference type="NCBI Taxonomy" id="1072389"/>
    <lineage>
        <taxon>Eukaryota</taxon>
        <taxon>Fungi</taxon>
        <taxon>Dikarya</taxon>
        <taxon>Ascomycota</taxon>
        <taxon>Pezizomycotina</taxon>
        <taxon>Leotiomycetes</taxon>
        <taxon>Helotiales</taxon>
        <taxon>Drepanopezizaceae</taxon>
        <taxon>Drepanopeziza</taxon>
    </lineage>
</organism>
<feature type="compositionally biased region" description="Acidic residues" evidence="6">
    <location>
        <begin position="98"/>
        <end position="119"/>
    </location>
</feature>
<proteinExistence type="inferred from homology"/>
<feature type="compositionally biased region" description="Basic and acidic residues" evidence="6">
    <location>
        <begin position="240"/>
        <end position="251"/>
    </location>
</feature>
<dbReference type="eggNOG" id="KOG2179">
    <property type="taxonomic scope" value="Eukaryota"/>
</dbReference>
<feature type="compositionally biased region" description="Basic and acidic residues" evidence="6">
    <location>
        <begin position="210"/>
        <end position="223"/>
    </location>
</feature>
<feature type="compositionally biased region" description="Acidic residues" evidence="6">
    <location>
        <begin position="401"/>
        <end position="412"/>
    </location>
</feature>
<evidence type="ECO:0000256" key="2">
    <source>
        <dbReference type="ARBA" id="ARBA00009525"/>
    </source>
</evidence>
<feature type="compositionally biased region" description="Acidic residues" evidence="6">
    <location>
        <begin position="1064"/>
        <end position="1073"/>
    </location>
</feature>
<dbReference type="OMA" id="TWPGKTK"/>
<dbReference type="GO" id="GO:0003684">
    <property type="term" value="F:damaged DNA binding"/>
    <property type="evidence" value="ECO:0007669"/>
    <property type="project" value="InterPro"/>
</dbReference>
<dbReference type="AlphaFoldDB" id="K1WZ95"/>
<gene>
    <name evidence="10" type="ORF">MBM_03304</name>
</gene>
<dbReference type="Gene3D" id="3.30.70.2460">
    <property type="entry name" value="Rad4, beta-hairpin domain BHD3"/>
    <property type="match status" value="1"/>
</dbReference>
<dbReference type="InterPro" id="IPR038765">
    <property type="entry name" value="Papain-like_cys_pep_sf"/>
</dbReference>
<feature type="compositionally biased region" description="Acidic residues" evidence="6">
    <location>
        <begin position="454"/>
        <end position="467"/>
    </location>
</feature>
<dbReference type="PANTHER" id="PTHR12135">
    <property type="entry name" value="DNA REPAIR PROTEIN XP-C / RAD4"/>
    <property type="match status" value="1"/>
</dbReference>
<feature type="compositionally biased region" description="Basic and acidic residues" evidence="6">
    <location>
        <begin position="440"/>
        <end position="450"/>
    </location>
</feature>
<name>K1WZ95_MARBU</name>
<dbReference type="InterPro" id="IPR018327">
    <property type="entry name" value="BHD_2"/>
</dbReference>
<feature type="compositionally biased region" description="Basic residues" evidence="6">
    <location>
        <begin position="230"/>
        <end position="239"/>
    </location>
</feature>
<keyword evidence="5" id="KW-0539">Nucleus</keyword>
<feature type="compositionally biased region" description="Basic and acidic residues" evidence="6">
    <location>
        <begin position="894"/>
        <end position="906"/>
    </location>
</feature>
<evidence type="ECO:0000259" key="7">
    <source>
        <dbReference type="SMART" id="SM01030"/>
    </source>
</evidence>
<dbReference type="SMART" id="SM01030">
    <property type="entry name" value="BHD_1"/>
    <property type="match status" value="1"/>
</dbReference>
<evidence type="ECO:0000259" key="9">
    <source>
        <dbReference type="SMART" id="SM01032"/>
    </source>
</evidence>
<dbReference type="Proteomes" id="UP000006753">
    <property type="component" value="Unassembled WGS sequence"/>
</dbReference>
<keyword evidence="4" id="KW-0234">DNA repair</keyword>
<dbReference type="GO" id="GO:0005737">
    <property type="term" value="C:cytoplasm"/>
    <property type="evidence" value="ECO:0007669"/>
    <property type="project" value="TreeGrafter"/>
</dbReference>
<evidence type="ECO:0000256" key="3">
    <source>
        <dbReference type="ARBA" id="ARBA00022763"/>
    </source>
</evidence>
<comment type="similarity">
    <text evidence="2">Belongs to the XPC family.</text>
</comment>
<feature type="domain" description="Rad4 beta-hairpin" evidence="8">
    <location>
        <begin position="695"/>
        <end position="758"/>
    </location>
</feature>
<feature type="domain" description="Rad4 beta-hairpin" evidence="9">
    <location>
        <begin position="765"/>
        <end position="839"/>
    </location>
</feature>
<dbReference type="Pfam" id="PF10404">
    <property type="entry name" value="BHD_2"/>
    <property type="match status" value="1"/>
</dbReference>
<dbReference type="InterPro" id="IPR004583">
    <property type="entry name" value="DNA_repair_Rad4"/>
</dbReference>
<dbReference type="PANTHER" id="PTHR12135:SF2">
    <property type="entry name" value="DNA REPAIR PROTEIN RAD34"/>
    <property type="match status" value="1"/>
</dbReference>
<dbReference type="InterPro" id="IPR018325">
    <property type="entry name" value="Rad4/PNGase_transGLS-fold"/>
</dbReference>
<dbReference type="InterPro" id="IPR042488">
    <property type="entry name" value="Rad4_BHD3_sf"/>
</dbReference>
<dbReference type="Pfam" id="PF03835">
    <property type="entry name" value="Rad4"/>
    <property type="match status" value="1"/>
</dbReference>
<dbReference type="GO" id="GO:0006289">
    <property type="term" value="P:nucleotide-excision repair"/>
    <property type="evidence" value="ECO:0007669"/>
    <property type="project" value="InterPro"/>
</dbReference>
<dbReference type="GO" id="GO:0006298">
    <property type="term" value="P:mismatch repair"/>
    <property type="evidence" value="ECO:0007669"/>
    <property type="project" value="TreeGrafter"/>
</dbReference>
<dbReference type="HOGENOM" id="CLU_003639_0_2_1"/>
<dbReference type="GO" id="GO:0000111">
    <property type="term" value="C:nucleotide-excision repair factor 2 complex"/>
    <property type="evidence" value="ECO:0007669"/>
    <property type="project" value="TreeGrafter"/>
</dbReference>
<dbReference type="OrthoDB" id="300780at2759"/>
<dbReference type="InterPro" id="IPR018326">
    <property type="entry name" value="Rad4_beta-hairpin_dom1"/>
</dbReference>
<feature type="compositionally biased region" description="Basic residues" evidence="6">
    <location>
        <begin position="1"/>
        <end position="10"/>
    </location>
</feature>